<dbReference type="EMBL" id="AZFA01000031">
    <property type="protein sequence ID" value="KRL65628.1"/>
    <property type="molecule type" value="Genomic_DNA"/>
</dbReference>
<proteinExistence type="predicted"/>
<feature type="domain" description="HTH marR-type" evidence="1">
    <location>
        <begin position="30"/>
        <end position="86"/>
    </location>
</feature>
<comment type="caution">
    <text evidence="2">The sequence shown here is derived from an EMBL/GenBank/DDBJ whole genome shotgun (WGS) entry which is preliminary data.</text>
</comment>
<accession>A0A0R1S9Q2</accession>
<dbReference type="PATRIC" id="fig|1423815.3.peg.1558"/>
<evidence type="ECO:0000313" key="2">
    <source>
        <dbReference type="EMBL" id="KRL65628.1"/>
    </source>
</evidence>
<dbReference type="InterPro" id="IPR036388">
    <property type="entry name" value="WH-like_DNA-bd_sf"/>
</dbReference>
<sequence>MDYSILTGFSIRYLMTKKRSLNEILKGNDLNTIDGVLLVIVGKHPGLGQEKIGDITLFDGASIARSLKRLEKGELVERKVHPMNHRKKSGQFDFQR</sequence>
<keyword evidence="3" id="KW-1185">Reference proteome</keyword>
<dbReference type="STRING" id="1423815.FC27_GL001521"/>
<protein>
    <recommendedName>
        <fullName evidence="1">HTH marR-type domain-containing protein</fullName>
    </recommendedName>
</protein>
<evidence type="ECO:0000259" key="1">
    <source>
        <dbReference type="Pfam" id="PF12802"/>
    </source>
</evidence>
<organism evidence="2 3">
    <name type="scientific">Companilactobacillus versmoldensis DSM 14857 = KCTC 3814</name>
    <dbReference type="NCBI Taxonomy" id="1423815"/>
    <lineage>
        <taxon>Bacteria</taxon>
        <taxon>Bacillati</taxon>
        <taxon>Bacillota</taxon>
        <taxon>Bacilli</taxon>
        <taxon>Lactobacillales</taxon>
        <taxon>Lactobacillaceae</taxon>
        <taxon>Companilactobacillus</taxon>
    </lineage>
</organism>
<evidence type="ECO:0000313" key="3">
    <source>
        <dbReference type="Proteomes" id="UP000051647"/>
    </source>
</evidence>
<dbReference type="InterPro" id="IPR000835">
    <property type="entry name" value="HTH_MarR-typ"/>
</dbReference>
<dbReference type="eggNOG" id="COG1846">
    <property type="taxonomic scope" value="Bacteria"/>
</dbReference>
<dbReference type="InterPro" id="IPR036390">
    <property type="entry name" value="WH_DNA-bd_sf"/>
</dbReference>
<dbReference type="Gene3D" id="1.10.10.10">
    <property type="entry name" value="Winged helix-like DNA-binding domain superfamily/Winged helix DNA-binding domain"/>
    <property type="match status" value="1"/>
</dbReference>
<dbReference type="GO" id="GO:0003700">
    <property type="term" value="F:DNA-binding transcription factor activity"/>
    <property type="evidence" value="ECO:0007669"/>
    <property type="project" value="InterPro"/>
</dbReference>
<gene>
    <name evidence="2" type="ORF">FC27_GL001521</name>
</gene>
<dbReference type="Proteomes" id="UP000051647">
    <property type="component" value="Unassembled WGS sequence"/>
</dbReference>
<dbReference type="Pfam" id="PF12802">
    <property type="entry name" value="MarR_2"/>
    <property type="match status" value="1"/>
</dbReference>
<dbReference type="SUPFAM" id="SSF46785">
    <property type="entry name" value="Winged helix' DNA-binding domain"/>
    <property type="match status" value="1"/>
</dbReference>
<dbReference type="RefSeq" id="WP_010625001.1">
    <property type="nucleotide sequence ID" value="NZ_AZFA01000031.1"/>
</dbReference>
<dbReference type="OrthoDB" id="2389730at2"/>
<dbReference type="AlphaFoldDB" id="A0A0R1S9Q2"/>
<reference evidence="2 3" key="1">
    <citation type="journal article" date="2015" name="Genome Announc.">
        <title>Expanding the biotechnology potential of lactobacilli through comparative genomics of 213 strains and associated genera.</title>
        <authorList>
            <person name="Sun Z."/>
            <person name="Harris H.M."/>
            <person name="McCann A."/>
            <person name="Guo C."/>
            <person name="Argimon S."/>
            <person name="Zhang W."/>
            <person name="Yang X."/>
            <person name="Jeffery I.B."/>
            <person name="Cooney J.C."/>
            <person name="Kagawa T.F."/>
            <person name="Liu W."/>
            <person name="Song Y."/>
            <person name="Salvetti E."/>
            <person name="Wrobel A."/>
            <person name="Rasinkangas P."/>
            <person name="Parkhill J."/>
            <person name="Rea M.C."/>
            <person name="O'Sullivan O."/>
            <person name="Ritari J."/>
            <person name="Douillard F.P."/>
            <person name="Paul Ross R."/>
            <person name="Yang R."/>
            <person name="Briner A.E."/>
            <person name="Felis G.E."/>
            <person name="de Vos W.M."/>
            <person name="Barrangou R."/>
            <person name="Klaenhammer T.R."/>
            <person name="Caufield P.W."/>
            <person name="Cui Y."/>
            <person name="Zhang H."/>
            <person name="O'Toole P.W."/>
        </authorList>
    </citation>
    <scope>NUCLEOTIDE SEQUENCE [LARGE SCALE GENOMIC DNA]</scope>
    <source>
        <strain evidence="2 3">DSM 14857</strain>
    </source>
</reference>
<name>A0A0R1S9Q2_9LACO</name>